<protein>
    <submittedName>
        <fullName evidence="1">DUF3265 domain-containing protein</fullName>
    </submittedName>
</protein>
<evidence type="ECO:0000313" key="2">
    <source>
        <dbReference type="Proteomes" id="UP000778757"/>
    </source>
</evidence>
<reference evidence="1 2" key="1">
    <citation type="journal article" date="2019" name="Curr. Microbiol.">
        <title>Vibrio chemaguriensis sp. nov., from Sundarbans, Bay of Bengal.</title>
        <authorList>
            <person name="Ghosh A."/>
            <person name="Bhadury P."/>
        </authorList>
    </citation>
    <scope>NUCLEOTIDE SEQUENCE [LARGE SCALE GENOMIC DNA]</scope>
    <source>
        <strain evidence="1 2">Iso1</strain>
    </source>
</reference>
<keyword evidence="2" id="KW-1185">Reference proteome</keyword>
<comment type="caution">
    <text evidence="1">The sequence shown here is derived from an EMBL/GenBank/DDBJ whole genome shotgun (WGS) entry which is preliminary data.</text>
</comment>
<gene>
    <name evidence="1" type="ORF">EX191_22865</name>
</gene>
<proteinExistence type="predicted"/>
<dbReference type="EMBL" id="SHOE01000042">
    <property type="protein sequence ID" value="NKJ70563.1"/>
    <property type="molecule type" value="Genomic_DNA"/>
</dbReference>
<name>A0ABX1I295_9VIBR</name>
<evidence type="ECO:0000313" key="1">
    <source>
        <dbReference type="EMBL" id="NKJ70563.1"/>
    </source>
</evidence>
<accession>A0ABX1I295</accession>
<organism evidence="1 2">
    <name type="scientific">Vibrio chemaguriensis</name>
    <dbReference type="NCBI Taxonomy" id="2527672"/>
    <lineage>
        <taxon>Bacteria</taxon>
        <taxon>Pseudomonadati</taxon>
        <taxon>Pseudomonadota</taxon>
        <taxon>Gammaproteobacteria</taxon>
        <taxon>Vibrionales</taxon>
        <taxon>Vibrionaceae</taxon>
        <taxon>Vibrio</taxon>
    </lineage>
</organism>
<sequence>MHNAWQFWFESALVFTAQWVRLGGCVVHPLMRRYALAEMEIINHGRFS</sequence>
<dbReference type="Proteomes" id="UP000778757">
    <property type="component" value="Unassembled WGS sequence"/>
</dbReference>